<dbReference type="GO" id="GO:0070063">
    <property type="term" value="F:RNA polymerase binding"/>
    <property type="evidence" value="ECO:0007669"/>
    <property type="project" value="InterPro"/>
</dbReference>
<dbReference type="Proteomes" id="UP000215767">
    <property type="component" value="Unassembled WGS sequence"/>
</dbReference>
<feature type="region of interest" description="Disordered" evidence="1">
    <location>
        <begin position="74"/>
        <end position="130"/>
    </location>
</feature>
<reference evidence="4" key="1">
    <citation type="submission" date="2017-05" db="EMBL/GenBank/DDBJ databases">
        <title>Complete and WGS of Bordetella genogroups.</title>
        <authorList>
            <person name="Spilker T."/>
            <person name="Lipuma J."/>
        </authorList>
    </citation>
    <scope>NUCLEOTIDE SEQUENCE [LARGE SCALE GENOMIC DNA]</scope>
    <source>
        <strain evidence="4">AU8856</strain>
    </source>
</reference>
<organism evidence="3 4">
    <name type="scientific">Bordetella genomosp. 11</name>
    <dbReference type="NCBI Taxonomy" id="1416808"/>
    <lineage>
        <taxon>Bacteria</taxon>
        <taxon>Pseudomonadati</taxon>
        <taxon>Pseudomonadota</taxon>
        <taxon>Betaproteobacteria</taxon>
        <taxon>Burkholderiales</taxon>
        <taxon>Alcaligenaceae</taxon>
        <taxon>Bordetella</taxon>
    </lineage>
</organism>
<evidence type="ECO:0000259" key="2">
    <source>
        <dbReference type="Pfam" id="PF01272"/>
    </source>
</evidence>
<dbReference type="PANTHER" id="PTHR30437">
    <property type="entry name" value="TRANSCRIPTION ELONGATION FACTOR GREA"/>
    <property type="match status" value="1"/>
</dbReference>
<dbReference type="AlphaFoldDB" id="A0A261UFF6"/>
<comment type="caution">
    <text evidence="3">The sequence shown here is derived from an EMBL/GenBank/DDBJ whole genome shotgun (WGS) entry which is preliminary data.</text>
</comment>
<evidence type="ECO:0000313" key="4">
    <source>
        <dbReference type="Proteomes" id="UP000215767"/>
    </source>
</evidence>
<evidence type="ECO:0000256" key="1">
    <source>
        <dbReference type="SAM" id="MobiDB-lite"/>
    </source>
</evidence>
<dbReference type="GO" id="GO:0032784">
    <property type="term" value="P:regulation of DNA-templated transcription elongation"/>
    <property type="evidence" value="ECO:0007669"/>
    <property type="project" value="InterPro"/>
</dbReference>
<dbReference type="Pfam" id="PF01272">
    <property type="entry name" value="GreA_GreB"/>
    <property type="match status" value="1"/>
</dbReference>
<name>A0A261UFF6_9BORD</name>
<dbReference type="Gene3D" id="3.10.50.30">
    <property type="entry name" value="Transcription elongation factor, GreA/GreB, C-terminal domain"/>
    <property type="match status" value="1"/>
</dbReference>
<dbReference type="InterPro" id="IPR023459">
    <property type="entry name" value="Tscrpt_elong_fac_GreA/B_fam"/>
</dbReference>
<gene>
    <name evidence="3" type="ORF">CAL28_14835</name>
</gene>
<dbReference type="PROSITE" id="PS00830">
    <property type="entry name" value="GREAB_2"/>
    <property type="match status" value="1"/>
</dbReference>
<feature type="compositionally biased region" description="Low complexity" evidence="1">
    <location>
        <begin position="74"/>
        <end position="85"/>
    </location>
</feature>
<dbReference type="InterPro" id="IPR036953">
    <property type="entry name" value="GreA/GreB_C_sf"/>
</dbReference>
<dbReference type="SUPFAM" id="SSF54534">
    <property type="entry name" value="FKBP-like"/>
    <property type="match status" value="1"/>
</dbReference>
<dbReference type="PANTHER" id="PTHR30437:SF5">
    <property type="entry name" value="REGULATOR OF NUCLEOSIDE DIPHOSPHATE KINASE"/>
    <property type="match status" value="1"/>
</dbReference>
<dbReference type="InterPro" id="IPR018151">
    <property type="entry name" value="TF_GreA/GreB_CS"/>
</dbReference>
<dbReference type="GO" id="GO:0003677">
    <property type="term" value="F:DNA binding"/>
    <property type="evidence" value="ECO:0007669"/>
    <property type="project" value="InterPro"/>
</dbReference>
<accession>A0A261UFF6</accession>
<dbReference type="GO" id="GO:0006354">
    <property type="term" value="P:DNA-templated transcription elongation"/>
    <property type="evidence" value="ECO:0007669"/>
    <property type="project" value="TreeGrafter"/>
</dbReference>
<feature type="domain" description="Transcription elongation factor GreA/GreB C-terminal" evidence="2">
    <location>
        <begin position="198"/>
        <end position="271"/>
    </location>
</feature>
<dbReference type="OrthoDB" id="192847at2"/>
<sequence length="283" mass="30925">MWAKPISSSNPARRGASWWSIWKAPPTDRRPCLRPSARPPRKTRAVARGACIGRFPPVGLEWSACFPGMSRTPSLPAPARASGPGRRAHARTSATRPDRRRLLPHKLKPGDPQHPFQAHSSRSSGPARAKPCRITVRRTTLQECSMPAPIHDRVLTELDYARLASLLARLTARGHIDAAHGAHDLLDMAPTLPGHAAPPDLVTMRSHVQLRDETGRDLELRLVYPAEADAAHGHISVLSPLGLSLLGCREGETIQWQGPDRLVHEGTIARILYQPEAAGDYGS</sequence>
<dbReference type="InterPro" id="IPR001437">
    <property type="entry name" value="Tscrpt_elong_fac_GreA/B_C"/>
</dbReference>
<evidence type="ECO:0000313" key="3">
    <source>
        <dbReference type="EMBL" id="OZI60668.1"/>
    </source>
</evidence>
<protein>
    <recommendedName>
        <fullName evidence="2">Transcription elongation factor GreA/GreB C-terminal domain-containing protein</fullName>
    </recommendedName>
</protein>
<dbReference type="EMBL" id="NEVS01000004">
    <property type="protein sequence ID" value="OZI60668.1"/>
    <property type="molecule type" value="Genomic_DNA"/>
</dbReference>
<proteinExistence type="predicted"/>
<keyword evidence="4" id="KW-1185">Reference proteome</keyword>